<dbReference type="Gene3D" id="2.160.20.60">
    <property type="entry name" value="Glutamate synthase, alpha subunit, C-terminal domain"/>
    <property type="match status" value="1"/>
</dbReference>
<dbReference type="Pfam" id="PF01493">
    <property type="entry name" value="GXGXG"/>
    <property type="match status" value="1"/>
</dbReference>
<dbReference type="SUPFAM" id="SSF69336">
    <property type="entry name" value="Alpha subunit of glutamate synthase, C-terminal domain"/>
    <property type="match status" value="1"/>
</dbReference>
<dbReference type="InterPro" id="IPR051394">
    <property type="entry name" value="Glutamate_Synthase"/>
</dbReference>
<reference evidence="2 3" key="1">
    <citation type="submission" date="2021-06" db="EMBL/GenBank/DDBJ databases">
        <title>Caerostris extrusa draft genome.</title>
        <authorList>
            <person name="Kono N."/>
            <person name="Arakawa K."/>
        </authorList>
    </citation>
    <scope>NUCLEOTIDE SEQUENCE [LARGE SCALE GENOMIC DNA]</scope>
</reference>
<proteinExistence type="predicted"/>
<accession>A0AAV4TRN6</accession>
<protein>
    <submittedName>
        <fullName evidence="2">Glutamate synthase</fullName>
    </submittedName>
</protein>
<keyword evidence="3" id="KW-1185">Reference proteome</keyword>
<gene>
    <name evidence="2" type="primary">glt1</name>
    <name evidence="2" type="ORF">CEXT_646271</name>
</gene>
<feature type="domain" description="Glutamate synthase alpha subunit C-terminal" evidence="1">
    <location>
        <begin position="1"/>
        <end position="119"/>
    </location>
</feature>
<dbReference type="GO" id="GO:0016491">
    <property type="term" value="F:oxidoreductase activity"/>
    <property type="evidence" value="ECO:0007669"/>
    <property type="project" value="InterPro"/>
</dbReference>
<comment type="caution">
    <text evidence="2">The sequence shown here is derived from an EMBL/GenBank/DDBJ whole genome shotgun (WGS) entry which is preliminary data.</text>
</comment>
<sequence>MDISNVDRAFGSTLSYEITKKFGSQGLPPNSIKIKLEGSAGQSFCAFLAPGIHVEGLSGGSVVVYPPTRLPQDFKSEENIIVGNVCLYGATSGKAFFRGIAAERFCVRNSGAIVAVRQVSLNMSI</sequence>
<evidence type="ECO:0000313" key="3">
    <source>
        <dbReference type="Proteomes" id="UP001054945"/>
    </source>
</evidence>
<organism evidence="2 3">
    <name type="scientific">Caerostris extrusa</name>
    <name type="common">Bark spider</name>
    <name type="synonym">Caerostris bankana</name>
    <dbReference type="NCBI Taxonomy" id="172846"/>
    <lineage>
        <taxon>Eukaryota</taxon>
        <taxon>Metazoa</taxon>
        <taxon>Ecdysozoa</taxon>
        <taxon>Arthropoda</taxon>
        <taxon>Chelicerata</taxon>
        <taxon>Arachnida</taxon>
        <taxon>Araneae</taxon>
        <taxon>Araneomorphae</taxon>
        <taxon>Entelegynae</taxon>
        <taxon>Araneoidea</taxon>
        <taxon>Araneidae</taxon>
        <taxon>Caerostris</taxon>
    </lineage>
</organism>
<evidence type="ECO:0000259" key="1">
    <source>
        <dbReference type="Pfam" id="PF01493"/>
    </source>
</evidence>
<dbReference type="EMBL" id="BPLR01011682">
    <property type="protein sequence ID" value="GIY48186.1"/>
    <property type="molecule type" value="Genomic_DNA"/>
</dbReference>
<dbReference type="InterPro" id="IPR002489">
    <property type="entry name" value="Glu_synth_asu_C"/>
</dbReference>
<dbReference type="InterPro" id="IPR036485">
    <property type="entry name" value="Glu_synth_asu_C_sf"/>
</dbReference>
<dbReference type="PANTHER" id="PTHR43100:SF1">
    <property type="entry name" value="GLUTAMATE SYNTHASE [NADPH] SMALL CHAIN"/>
    <property type="match status" value="1"/>
</dbReference>
<dbReference type="Proteomes" id="UP001054945">
    <property type="component" value="Unassembled WGS sequence"/>
</dbReference>
<dbReference type="PANTHER" id="PTHR43100">
    <property type="entry name" value="GLUTAMATE SYNTHASE [NADPH] SMALL CHAIN"/>
    <property type="match status" value="1"/>
</dbReference>
<evidence type="ECO:0000313" key="2">
    <source>
        <dbReference type="EMBL" id="GIY48186.1"/>
    </source>
</evidence>
<dbReference type="AlphaFoldDB" id="A0AAV4TRN6"/>
<name>A0AAV4TRN6_CAEEX</name>